<keyword evidence="6" id="KW-1003">Cell membrane</keyword>
<evidence type="ECO:0000313" key="11">
    <source>
        <dbReference type="EMBL" id="PNP95227.1"/>
    </source>
</evidence>
<dbReference type="NCBIfam" id="TIGR01528">
    <property type="entry name" value="NMN_trans_PnuC"/>
    <property type="match status" value="1"/>
</dbReference>
<name>A0A2K0XL12_9BACT</name>
<evidence type="ECO:0000313" key="12">
    <source>
        <dbReference type="Proteomes" id="UP000236634"/>
    </source>
</evidence>
<comment type="caution">
    <text evidence="11">The sequence shown here is derived from an EMBL/GenBank/DDBJ whole genome shotgun (WGS) entry which is preliminary data.</text>
</comment>
<proteinExistence type="inferred from homology"/>
<evidence type="ECO:0000256" key="3">
    <source>
        <dbReference type="ARBA" id="ARBA00006669"/>
    </source>
</evidence>
<feature type="transmembrane region" description="Helical" evidence="10">
    <location>
        <begin position="56"/>
        <end position="72"/>
    </location>
</feature>
<keyword evidence="8 10" id="KW-1133">Transmembrane helix</keyword>
<comment type="function">
    <text evidence="1">Required for nicotinamide riboside transport across the inner membrane.</text>
</comment>
<dbReference type="GO" id="GO:0005886">
    <property type="term" value="C:plasma membrane"/>
    <property type="evidence" value="ECO:0007669"/>
    <property type="project" value="UniProtKB-SubCell"/>
</dbReference>
<reference evidence="11 12" key="1">
    <citation type="submission" date="2017-03" db="EMBL/GenBank/DDBJ databases">
        <authorList>
            <person name="Afonso C.L."/>
            <person name="Miller P.J."/>
            <person name="Scott M.A."/>
            <person name="Spackman E."/>
            <person name="Goraichik I."/>
            <person name="Dimitrov K.M."/>
            <person name="Suarez D.L."/>
            <person name="Swayne D.E."/>
        </authorList>
    </citation>
    <scope>NUCLEOTIDE SEQUENCE [LARGE SCALE GENOMIC DNA]</scope>
    <source>
        <strain evidence="11 12">DNF00076</strain>
    </source>
</reference>
<evidence type="ECO:0000256" key="10">
    <source>
        <dbReference type="SAM" id="Phobius"/>
    </source>
</evidence>
<dbReference type="EMBL" id="NBAX01000004">
    <property type="protein sequence ID" value="PNP95227.1"/>
    <property type="molecule type" value="Genomic_DNA"/>
</dbReference>
<keyword evidence="7 10" id="KW-0812">Transmembrane</keyword>
<feature type="transmembrane region" description="Helical" evidence="10">
    <location>
        <begin position="119"/>
        <end position="138"/>
    </location>
</feature>
<comment type="similarity">
    <text evidence="3">Belongs to the nicotinamide ribonucleoside (NR) uptake permease (TC 4.B.1) family.</text>
</comment>
<dbReference type="Proteomes" id="UP000236634">
    <property type="component" value="Unassembled WGS sequence"/>
</dbReference>
<organism evidence="11 12">
    <name type="scientific">Hoylesella timonensis</name>
    <dbReference type="NCBI Taxonomy" id="386414"/>
    <lineage>
        <taxon>Bacteria</taxon>
        <taxon>Pseudomonadati</taxon>
        <taxon>Bacteroidota</taxon>
        <taxon>Bacteroidia</taxon>
        <taxon>Bacteroidales</taxon>
        <taxon>Prevotellaceae</taxon>
        <taxon>Hoylesella</taxon>
    </lineage>
</organism>
<accession>A0A2K0XL12</accession>
<keyword evidence="5" id="KW-0813">Transport</keyword>
<dbReference type="Pfam" id="PF04973">
    <property type="entry name" value="NMN_transporter"/>
    <property type="match status" value="1"/>
</dbReference>
<keyword evidence="9 10" id="KW-0472">Membrane</keyword>
<evidence type="ECO:0000256" key="1">
    <source>
        <dbReference type="ARBA" id="ARBA00002672"/>
    </source>
</evidence>
<sequence length="194" mass="22375">MTFDWLDIVTTILGLVYIYLEYKASIWLWIVGIVMPAMDVFLYWRHGLYGDAGMAVYYTLAAIYGYVAWKWGSKLFNQKKQELPITHIPGNHYLPVFAFFALAWGATYYVLVRFTNSNVPLLDSFTNALSFVGLWALARKYVEQWLFWIAVDVVCTALYVYKGIPFKAALYGLYVVIAVLGYFKWKAMMKQAAS</sequence>
<evidence type="ECO:0000256" key="8">
    <source>
        <dbReference type="ARBA" id="ARBA00022989"/>
    </source>
</evidence>
<evidence type="ECO:0000256" key="9">
    <source>
        <dbReference type="ARBA" id="ARBA00023136"/>
    </source>
</evidence>
<evidence type="ECO:0000256" key="6">
    <source>
        <dbReference type="ARBA" id="ARBA00022475"/>
    </source>
</evidence>
<feature type="transmembrane region" description="Helical" evidence="10">
    <location>
        <begin position="92"/>
        <end position="112"/>
    </location>
</feature>
<comment type="subcellular location">
    <subcellularLocation>
        <location evidence="2">Cell membrane</location>
        <topology evidence="2">Multi-pass membrane protein</topology>
    </subcellularLocation>
</comment>
<evidence type="ECO:0000256" key="2">
    <source>
        <dbReference type="ARBA" id="ARBA00004651"/>
    </source>
</evidence>
<dbReference type="GO" id="GO:0034257">
    <property type="term" value="F:nicotinamide riboside transmembrane transporter activity"/>
    <property type="evidence" value="ECO:0007669"/>
    <property type="project" value="InterPro"/>
</dbReference>
<feature type="transmembrane region" description="Helical" evidence="10">
    <location>
        <begin position="168"/>
        <end position="185"/>
    </location>
</feature>
<evidence type="ECO:0000256" key="4">
    <source>
        <dbReference type="ARBA" id="ARBA00017522"/>
    </source>
</evidence>
<protein>
    <recommendedName>
        <fullName evidence="4">Nicotinamide riboside transporter PnuC</fullName>
    </recommendedName>
</protein>
<dbReference type="RefSeq" id="WP_103003161.1">
    <property type="nucleotide sequence ID" value="NZ_NBAX01000004.1"/>
</dbReference>
<gene>
    <name evidence="11" type="ORF">BFS16_05760</name>
</gene>
<dbReference type="InterPro" id="IPR006419">
    <property type="entry name" value="NMN_transpt_PnuC"/>
</dbReference>
<evidence type="ECO:0000256" key="7">
    <source>
        <dbReference type="ARBA" id="ARBA00022692"/>
    </source>
</evidence>
<dbReference type="PANTHER" id="PTHR36122:SF2">
    <property type="entry name" value="NICOTINAMIDE RIBOSIDE TRANSPORTER PNUC"/>
    <property type="match status" value="1"/>
</dbReference>
<feature type="transmembrane region" description="Helical" evidence="10">
    <location>
        <begin position="144"/>
        <end position="161"/>
    </location>
</feature>
<evidence type="ECO:0000256" key="5">
    <source>
        <dbReference type="ARBA" id="ARBA00022448"/>
    </source>
</evidence>
<dbReference type="PANTHER" id="PTHR36122">
    <property type="entry name" value="NICOTINAMIDE RIBOSIDE TRANSPORTER PNUC"/>
    <property type="match status" value="1"/>
</dbReference>
<dbReference type="AlphaFoldDB" id="A0A2K0XL12"/>